<dbReference type="AlphaFoldDB" id="A0A381WLX8"/>
<dbReference type="InterPro" id="IPR052914">
    <property type="entry name" value="Aldehyde_Oxdr_Iron-Sulfur"/>
</dbReference>
<dbReference type="PANTHER" id="PTHR45331:SF2">
    <property type="entry name" value="OXIDOREDUCTASE WITH IRON-SULFUR SUBUNIT"/>
    <property type="match status" value="1"/>
</dbReference>
<organism evidence="7">
    <name type="scientific">marine metagenome</name>
    <dbReference type="NCBI Taxonomy" id="408172"/>
    <lineage>
        <taxon>unclassified sequences</taxon>
        <taxon>metagenomes</taxon>
        <taxon>ecological metagenomes</taxon>
    </lineage>
</organism>
<evidence type="ECO:0000256" key="3">
    <source>
        <dbReference type="ARBA" id="ARBA00023002"/>
    </source>
</evidence>
<feature type="domain" description="2Fe-2S ferredoxin-type" evidence="6">
    <location>
        <begin position="1"/>
        <end position="77"/>
    </location>
</feature>
<evidence type="ECO:0000256" key="4">
    <source>
        <dbReference type="ARBA" id="ARBA00023004"/>
    </source>
</evidence>
<evidence type="ECO:0000313" key="7">
    <source>
        <dbReference type="EMBL" id="SVA53422.1"/>
    </source>
</evidence>
<accession>A0A381WLX8</accession>
<keyword evidence="1" id="KW-0001">2Fe-2S</keyword>
<dbReference type="FunFam" id="3.10.20.30:FF:000020">
    <property type="entry name" value="Xanthine dehydrogenase iron-sulfur subunit"/>
    <property type="match status" value="1"/>
</dbReference>
<sequence>MIVKLKVNGEIRSADVPPETTLLKLLREHLNLTGAKLGCDVGDCGTCTVIVDGESVNSCLMLAGRASGREVTTIEGLASSE</sequence>
<dbReference type="PANTHER" id="PTHR45331">
    <property type="entry name" value="OXIDOREDUCTASE, IRON-SULPHUR BINDING SUBUNIT-RELATED-RELATED"/>
    <property type="match status" value="1"/>
</dbReference>
<proteinExistence type="predicted"/>
<keyword evidence="2" id="KW-0479">Metal-binding</keyword>
<dbReference type="InterPro" id="IPR012675">
    <property type="entry name" value="Beta-grasp_dom_sf"/>
</dbReference>
<dbReference type="EMBL" id="UINC01012205">
    <property type="protein sequence ID" value="SVA53422.1"/>
    <property type="molecule type" value="Genomic_DNA"/>
</dbReference>
<evidence type="ECO:0000256" key="1">
    <source>
        <dbReference type="ARBA" id="ARBA00022714"/>
    </source>
</evidence>
<keyword evidence="5" id="KW-0411">Iron-sulfur</keyword>
<dbReference type="GO" id="GO:0016903">
    <property type="term" value="F:oxidoreductase activity, acting on the aldehyde or oxo group of donors"/>
    <property type="evidence" value="ECO:0007669"/>
    <property type="project" value="TreeGrafter"/>
</dbReference>
<dbReference type="InterPro" id="IPR006058">
    <property type="entry name" value="2Fe2S_fd_BS"/>
</dbReference>
<name>A0A381WLX8_9ZZZZ</name>
<gene>
    <name evidence="7" type="ORF">METZ01_LOCUS106276</name>
</gene>
<dbReference type="PROSITE" id="PS51085">
    <property type="entry name" value="2FE2S_FER_2"/>
    <property type="match status" value="1"/>
</dbReference>
<evidence type="ECO:0000256" key="5">
    <source>
        <dbReference type="ARBA" id="ARBA00023014"/>
    </source>
</evidence>
<dbReference type="GO" id="GO:0051537">
    <property type="term" value="F:2 iron, 2 sulfur cluster binding"/>
    <property type="evidence" value="ECO:0007669"/>
    <property type="project" value="UniProtKB-KW"/>
</dbReference>
<dbReference type="PROSITE" id="PS00197">
    <property type="entry name" value="2FE2S_FER_1"/>
    <property type="match status" value="1"/>
</dbReference>
<dbReference type="InterPro" id="IPR001041">
    <property type="entry name" value="2Fe-2S_ferredoxin-type"/>
</dbReference>
<evidence type="ECO:0000259" key="6">
    <source>
        <dbReference type="PROSITE" id="PS51085"/>
    </source>
</evidence>
<protein>
    <recommendedName>
        <fullName evidence="6">2Fe-2S ferredoxin-type domain-containing protein</fullName>
    </recommendedName>
</protein>
<keyword evidence="3" id="KW-0560">Oxidoreductase</keyword>
<dbReference type="InterPro" id="IPR036010">
    <property type="entry name" value="2Fe-2S_ferredoxin-like_sf"/>
</dbReference>
<dbReference type="CDD" id="cd00207">
    <property type="entry name" value="fer2"/>
    <property type="match status" value="1"/>
</dbReference>
<dbReference type="GO" id="GO:0046872">
    <property type="term" value="F:metal ion binding"/>
    <property type="evidence" value="ECO:0007669"/>
    <property type="project" value="UniProtKB-KW"/>
</dbReference>
<dbReference type="Gene3D" id="3.10.20.30">
    <property type="match status" value="1"/>
</dbReference>
<reference evidence="7" key="1">
    <citation type="submission" date="2018-05" db="EMBL/GenBank/DDBJ databases">
        <authorList>
            <person name="Lanie J.A."/>
            <person name="Ng W.-L."/>
            <person name="Kazmierczak K.M."/>
            <person name="Andrzejewski T.M."/>
            <person name="Davidsen T.M."/>
            <person name="Wayne K.J."/>
            <person name="Tettelin H."/>
            <person name="Glass J.I."/>
            <person name="Rusch D."/>
            <person name="Podicherti R."/>
            <person name="Tsui H.-C.T."/>
            <person name="Winkler M.E."/>
        </authorList>
    </citation>
    <scope>NUCLEOTIDE SEQUENCE</scope>
</reference>
<feature type="non-terminal residue" evidence="7">
    <location>
        <position position="81"/>
    </location>
</feature>
<evidence type="ECO:0000256" key="2">
    <source>
        <dbReference type="ARBA" id="ARBA00022723"/>
    </source>
</evidence>
<dbReference type="SUPFAM" id="SSF54292">
    <property type="entry name" value="2Fe-2S ferredoxin-like"/>
    <property type="match status" value="1"/>
</dbReference>
<keyword evidence="4" id="KW-0408">Iron</keyword>
<dbReference type="Pfam" id="PF00111">
    <property type="entry name" value="Fer2"/>
    <property type="match status" value="1"/>
</dbReference>